<sequence>MEEMAKMLESYTGGLQQSFESVFERVGQSLLQSTQMMRMMNEVMESAMLQNLFISSSYDVHGGLLIVVENCSSIMLKQTRISAQLHNSKTSFFTINLDLLDAKQQVQFQASIQDVSGPITGFIELECISPGTQQTLTKRSLFHVLYLEQGKFQAVMTGEEGATPSVDEVAVVSDKIPLTRVRKLLDLSPIQGILTDNHGRYRFEPAGLQSKNEMVVYVSVKESEKGDLVIVSAAGNVSTTDERQHRCQQIINEMENVTN</sequence>
<evidence type="ECO:0000313" key="2">
    <source>
        <dbReference type="Proteomes" id="UP001160483"/>
    </source>
</evidence>
<comment type="caution">
    <text evidence="1">The sequence shown here is derived from an EMBL/GenBank/DDBJ whole genome shotgun (WGS) entry which is preliminary data.</text>
</comment>
<name>A0AAU9KSZ9_9STRA</name>
<protein>
    <submittedName>
        <fullName evidence="1">Uncharacterized protein</fullName>
    </submittedName>
</protein>
<gene>
    <name evidence="1" type="ORF">PBS003_LOCUS4146</name>
</gene>
<reference evidence="1" key="1">
    <citation type="submission" date="2021-11" db="EMBL/GenBank/DDBJ databases">
        <authorList>
            <person name="Islam A."/>
            <person name="Islam S."/>
            <person name="Flora M.S."/>
            <person name="Rahman M."/>
            <person name="Ziaur R.M."/>
            <person name="Epstein J.H."/>
            <person name="Hassan M."/>
            <person name="Klassen M."/>
            <person name="Woodard K."/>
            <person name="Webb A."/>
            <person name="Webby R.J."/>
            <person name="El Zowalaty M.E."/>
        </authorList>
    </citation>
    <scope>NUCLEOTIDE SEQUENCE</scope>
    <source>
        <strain evidence="1">Pbs3</strain>
    </source>
</reference>
<accession>A0AAU9KSZ9</accession>
<proteinExistence type="predicted"/>
<organism evidence="1 2">
    <name type="scientific">Peronospora belbahrii</name>
    <dbReference type="NCBI Taxonomy" id="622444"/>
    <lineage>
        <taxon>Eukaryota</taxon>
        <taxon>Sar</taxon>
        <taxon>Stramenopiles</taxon>
        <taxon>Oomycota</taxon>
        <taxon>Peronosporomycetes</taxon>
        <taxon>Peronosporales</taxon>
        <taxon>Peronosporaceae</taxon>
        <taxon>Peronospora</taxon>
    </lineage>
</organism>
<dbReference type="EMBL" id="CAKKTJ010000168">
    <property type="protein sequence ID" value="CAH0477397.1"/>
    <property type="molecule type" value="Genomic_DNA"/>
</dbReference>
<dbReference type="Proteomes" id="UP001160483">
    <property type="component" value="Unassembled WGS sequence"/>
</dbReference>
<evidence type="ECO:0000313" key="1">
    <source>
        <dbReference type="EMBL" id="CAH0477397.1"/>
    </source>
</evidence>
<dbReference type="AlphaFoldDB" id="A0AAU9KSZ9"/>